<evidence type="ECO:0000256" key="6">
    <source>
        <dbReference type="ARBA" id="ARBA00023136"/>
    </source>
</evidence>
<keyword evidence="5 7" id="KW-1133">Transmembrane helix</keyword>
<evidence type="ECO:0000256" key="3">
    <source>
        <dbReference type="ARBA" id="ARBA00022519"/>
    </source>
</evidence>
<sequence>MLEFGIATLILIVTILVGFPIAYSIGLTTIFYIFITNPANLLVIPIRMFSGINSFTLMALPLFMLAAEIMVRTGISSKLFDFVRITRVGKWRGGLAYVNVLASTIFGSISGAALSDIAGLGKVEIDAMEEDGYEKGFACAITAASSIESPLIPPSNVAILYAGTMALSVGAVLYAGFLPGLLLAGSQMLYIKLNAKRLNLPKHEKQYTAAEKKDIRIRGWIAMGMPLIILIGITAGLFTPTEAAAVAVLYALIVGAFVFKNITVKMILDSLWSAGKTTANLFVITSISAVFAWAIGVEQIPQQLSAFMLGITDSPYVMLLIINVILIIVGMWMETSAAVLLFAPILAPIAVAMGVHPVHFAVVMIVNLTIGLITPPVGVVLYATSNVGKLKFEQVVKSTMPLVLLAVVILLLVTFIPELSLFLPRLLGFID</sequence>
<name>A0A0S2W0U6_9FIRM</name>
<protein>
    <submittedName>
        <fullName evidence="9">TRAP-type C4-dicarboxylate transport system, large permease component</fullName>
    </submittedName>
</protein>
<dbReference type="InterPro" id="IPR004681">
    <property type="entry name" value="TRAP_DctM"/>
</dbReference>
<dbReference type="AlphaFoldDB" id="A0A0S2W0U6"/>
<feature type="transmembrane region" description="Helical" evidence="7">
    <location>
        <begin position="220"/>
        <end position="238"/>
    </location>
</feature>
<accession>A0A0S2W0U6</accession>
<keyword evidence="4 7" id="KW-0812">Transmembrane</keyword>
<dbReference type="RefSeq" id="WP_058116964.1">
    <property type="nucleotide sequence ID" value="NZ_CP011307.1"/>
</dbReference>
<feature type="transmembrane region" description="Helical" evidence="7">
    <location>
        <begin position="316"/>
        <end position="333"/>
    </location>
</feature>
<feature type="transmembrane region" description="Helical" evidence="7">
    <location>
        <begin position="7"/>
        <end position="35"/>
    </location>
</feature>
<dbReference type="Proteomes" id="UP000064844">
    <property type="component" value="Chromosome"/>
</dbReference>
<dbReference type="eggNOG" id="COG1593">
    <property type="taxonomic scope" value="Bacteria"/>
</dbReference>
<dbReference type="InterPro" id="IPR010656">
    <property type="entry name" value="DctM"/>
</dbReference>
<evidence type="ECO:0000256" key="4">
    <source>
        <dbReference type="ARBA" id="ARBA00022692"/>
    </source>
</evidence>
<evidence type="ECO:0000256" key="2">
    <source>
        <dbReference type="ARBA" id="ARBA00022475"/>
    </source>
</evidence>
<dbReference type="STRING" id="1297617.IB211_00455"/>
<dbReference type="GO" id="GO:0005886">
    <property type="term" value="C:plasma membrane"/>
    <property type="evidence" value="ECO:0007669"/>
    <property type="project" value="UniProtKB-SubCell"/>
</dbReference>
<evidence type="ECO:0000259" key="8">
    <source>
        <dbReference type="Pfam" id="PF06808"/>
    </source>
</evidence>
<feature type="domain" description="TRAP C4-dicarboxylate transport system permease DctM subunit" evidence="8">
    <location>
        <begin position="9"/>
        <end position="419"/>
    </location>
</feature>
<dbReference type="PIRSF" id="PIRSF006066">
    <property type="entry name" value="HI0050"/>
    <property type="match status" value="1"/>
</dbReference>
<feature type="transmembrane region" description="Helical" evidence="7">
    <location>
        <begin position="158"/>
        <end position="184"/>
    </location>
</feature>
<dbReference type="PATRIC" id="fig|1297617.4.peg.460"/>
<organism evidence="9 10">
    <name type="scientific">Intestinimonas butyriciproducens</name>
    <dbReference type="NCBI Taxonomy" id="1297617"/>
    <lineage>
        <taxon>Bacteria</taxon>
        <taxon>Bacillati</taxon>
        <taxon>Bacillota</taxon>
        <taxon>Clostridia</taxon>
        <taxon>Eubacteriales</taxon>
        <taxon>Intestinimonas</taxon>
    </lineage>
</organism>
<evidence type="ECO:0000313" key="9">
    <source>
        <dbReference type="EMBL" id="ALP92850.1"/>
    </source>
</evidence>
<reference evidence="10" key="2">
    <citation type="submission" date="2015-04" db="EMBL/GenBank/DDBJ databases">
        <title>A butyrogenic pathway from the amino acid lysine in a human gut commensal.</title>
        <authorList>
            <person name="de Vos W.M."/>
            <person name="Bui N.T.P."/>
            <person name="Plugge C.M."/>
            <person name="Ritari J."/>
        </authorList>
    </citation>
    <scope>NUCLEOTIDE SEQUENCE [LARGE SCALE GENOMIC DNA]</scope>
    <source>
        <strain evidence="10">AF211</strain>
    </source>
</reference>
<feature type="transmembrane region" description="Helical" evidence="7">
    <location>
        <begin position="361"/>
        <end position="382"/>
    </location>
</feature>
<evidence type="ECO:0000313" key="10">
    <source>
        <dbReference type="Proteomes" id="UP000064844"/>
    </source>
</evidence>
<dbReference type="PANTHER" id="PTHR33362:SF2">
    <property type="entry name" value="TRAP TRANSPORTER LARGE PERMEASE PROTEIN"/>
    <property type="match status" value="1"/>
</dbReference>
<feature type="transmembrane region" description="Helical" evidence="7">
    <location>
        <begin position="55"/>
        <end position="75"/>
    </location>
</feature>
<evidence type="ECO:0000256" key="5">
    <source>
        <dbReference type="ARBA" id="ARBA00022989"/>
    </source>
</evidence>
<keyword evidence="2" id="KW-1003">Cell membrane</keyword>
<evidence type="ECO:0000256" key="1">
    <source>
        <dbReference type="ARBA" id="ARBA00004429"/>
    </source>
</evidence>
<dbReference type="NCBIfam" id="TIGR00786">
    <property type="entry name" value="dctM"/>
    <property type="match status" value="1"/>
</dbReference>
<keyword evidence="3" id="KW-0997">Cell inner membrane</keyword>
<reference evidence="9 10" key="1">
    <citation type="journal article" date="2015" name="Nat. Commun.">
        <title>Production of butyrate from lysine and the Amadori product fructoselysine by a human gut commensal.</title>
        <authorList>
            <person name="Bui T.P."/>
            <person name="Ritari J."/>
            <person name="Boeren S."/>
            <person name="de Waard P."/>
            <person name="Plugge C.M."/>
            <person name="de Vos W.M."/>
        </authorList>
    </citation>
    <scope>NUCLEOTIDE SEQUENCE [LARGE SCALE GENOMIC DNA]</scope>
    <source>
        <strain evidence="9 10">AF211</strain>
    </source>
</reference>
<proteinExistence type="predicted"/>
<dbReference type="GO" id="GO:0022857">
    <property type="term" value="F:transmembrane transporter activity"/>
    <property type="evidence" value="ECO:0007669"/>
    <property type="project" value="TreeGrafter"/>
</dbReference>
<feature type="transmembrane region" description="Helical" evidence="7">
    <location>
        <begin position="402"/>
        <end position="423"/>
    </location>
</feature>
<dbReference type="PANTHER" id="PTHR33362">
    <property type="entry name" value="SIALIC ACID TRAP TRANSPORTER PERMEASE PROTEIN SIAT-RELATED"/>
    <property type="match status" value="1"/>
</dbReference>
<feature type="transmembrane region" description="Helical" evidence="7">
    <location>
        <begin position="95"/>
        <end position="114"/>
    </location>
</feature>
<gene>
    <name evidence="9" type="ORF">IB211_00455</name>
</gene>
<dbReference type="KEGG" id="ibu:IB211_00455"/>
<feature type="transmembrane region" description="Helical" evidence="7">
    <location>
        <begin position="279"/>
        <end position="296"/>
    </location>
</feature>
<keyword evidence="10" id="KW-1185">Reference proteome</keyword>
<keyword evidence="6 7" id="KW-0472">Membrane</keyword>
<dbReference type="EMBL" id="CP011307">
    <property type="protein sequence ID" value="ALP92850.1"/>
    <property type="molecule type" value="Genomic_DNA"/>
</dbReference>
<feature type="transmembrane region" description="Helical" evidence="7">
    <location>
        <begin position="338"/>
        <end position="355"/>
    </location>
</feature>
<feature type="transmembrane region" description="Helical" evidence="7">
    <location>
        <begin position="244"/>
        <end position="267"/>
    </location>
</feature>
<dbReference type="Pfam" id="PF06808">
    <property type="entry name" value="DctM"/>
    <property type="match status" value="1"/>
</dbReference>
<evidence type="ECO:0000256" key="7">
    <source>
        <dbReference type="SAM" id="Phobius"/>
    </source>
</evidence>
<comment type="subcellular location">
    <subcellularLocation>
        <location evidence="1">Cell inner membrane</location>
        <topology evidence="1">Multi-pass membrane protein</topology>
    </subcellularLocation>
</comment>